<sequence length="393" mass="46063">METNVHRSSSTDDLKIIPSYVLDDLSSRFIINSRPEEIVSIIRIFFLIENAYWFYLDFHRVENTQLKECSLKEFAYSLINHCPQLKHYAAEFDKHFEDWKHYKRTIRTCGAIILDPELKHVLLVQSFSSKNSWGFPKGKINLNEPPEDCAAREVLEETGFDIKPYMDPEEYLEKCSNEQVSRLYIVANVPLNSTFTPKTRREIRDIQWFPMDTLPTHRGDQTLKETVGQSFNLYTITPFLKPLRIWIKNKFLEASSGSSRQRNRQKQQKQFSQQNYTQYQEFMQLKKGKSTAKSPVGQRSYTAGVRYSRDISDQETNVKQGRRGKTVVQSLFGNKDTAPVLEFKAPIVDKNSFYSKTWYNFTVNEEQLMAFFPHEGTYFLPSHFSQQKELVGK</sequence>
<dbReference type="SUPFAM" id="SSF140586">
    <property type="entry name" value="Dcp2 domain-like"/>
    <property type="match status" value="1"/>
</dbReference>
<evidence type="ECO:0000256" key="8">
    <source>
        <dbReference type="ARBA" id="ARBA00023211"/>
    </source>
</evidence>
<keyword evidence="5" id="KW-0479">Metal-binding</keyword>
<evidence type="ECO:0000313" key="14">
    <source>
        <dbReference type="RefSeq" id="XP_055864581.1"/>
    </source>
</evidence>
<dbReference type="InterPro" id="IPR044099">
    <property type="entry name" value="Dcp2_NUDIX"/>
</dbReference>
<name>A0A9W2YPD3_BIOGL</name>
<proteinExistence type="inferred from homology"/>
<comment type="subcellular location">
    <subcellularLocation>
        <location evidence="2">Cytoplasm</location>
    </subcellularLocation>
</comment>
<evidence type="ECO:0000256" key="1">
    <source>
        <dbReference type="ARBA" id="ARBA00001936"/>
    </source>
</evidence>
<evidence type="ECO:0000256" key="3">
    <source>
        <dbReference type="ARBA" id="ARBA00005279"/>
    </source>
</evidence>
<dbReference type="CDD" id="cd03672">
    <property type="entry name" value="NUDIX_Dcp2p_Nudt20"/>
    <property type="match status" value="1"/>
</dbReference>
<keyword evidence="8" id="KW-0464">Manganese</keyword>
<evidence type="ECO:0000256" key="9">
    <source>
        <dbReference type="ARBA" id="ARBA00047661"/>
    </source>
</evidence>
<dbReference type="InterPro" id="IPR015797">
    <property type="entry name" value="NUDIX_hydrolase-like_dom_sf"/>
</dbReference>
<evidence type="ECO:0000313" key="13">
    <source>
        <dbReference type="RefSeq" id="XP_055864573.1"/>
    </source>
</evidence>
<evidence type="ECO:0000256" key="10">
    <source>
        <dbReference type="ARBA" id="ARBA00078183"/>
    </source>
</evidence>
<dbReference type="RefSeq" id="XP_055864581.1">
    <property type="nucleotide sequence ID" value="XM_056008606.1"/>
</dbReference>
<dbReference type="PANTHER" id="PTHR23114">
    <property type="entry name" value="M7GPPPN-MRNA HYDROLASE"/>
    <property type="match status" value="1"/>
</dbReference>
<reference evidence="13 14" key="1">
    <citation type="submission" date="2025-04" db="UniProtKB">
        <authorList>
            <consortium name="RefSeq"/>
        </authorList>
    </citation>
    <scope>IDENTIFICATION</scope>
</reference>
<dbReference type="InterPro" id="IPR000086">
    <property type="entry name" value="NUDIX_hydrolase_dom"/>
</dbReference>
<dbReference type="FunFam" id="3.90.79.10:FF:000003">
    <property type="entry name" value="M7GpppN-mRNA hydrolase isoform 2"/>
    <property type="match status" value="1"/>
</dbReference>
<evidence type="ECO:0000259" key="11">
    <source>
        <dbReference type="PROSITE" id="PS51462"/>
    </source>
</evidence>
<dbReference type="AlphaFoldDB" id="A0A9W2YPD3"/>
<accession>A0A9W2YPD3</accession>
<dbReference type="GO" id="GO:0003723">
    <property type="term" value="F:RNA binding"/>
    <property type="evidence" value="ECO:0007669"/>
    <property type="project" value="UniProtKB-KW"/>
</dbReference>
<dbReference type="GO" id="GO:0000184">
    <property type="term" value="P:nuclear-transcribed mRNA catabolic process, nonsense-mediated decay"/>
    <property type="evidence" value="ECO:0007669"/>
    <property type="project" value="InterPro"/>
</dbReference>
<dbReference type="InterPro" id="IPR036189">
    <property type="entry name" value="DCP2_BoxA_sf"/>
</dbReference>
<dbReference type="SUPFAM" id="SSF55811">
    <property type="entry name" value="Nudix"/>
    <property type="match status" value="1"/>
</dbReference>
<comment type="cofactor">
    <cofactor evidence="1">
        <name>Mn(2+)</name>
        <dbReference type="ChEBI" id="CHEBI:29035"/>
    </cofactor>
</comment>
<evidence type="ECO:0000256" key="2">
    <source>
        <dbReference type="ARBA" id="ARBA00004496"/>
    </source>
</evidence>
<dbReference type="PROSITE" id="PS51462">
    <property type="entry name" value="NUDIX"/>
    <property type="match status" value="1"/>
</dbReference>
<dbReference type="OMA" id="FWTKSSW"/>
<comment type="similarity">
    <text evidence="3">Belongs to the Nudix hydrolase family. DCP2 subfamily.</text>
</comment>
<gene>
    <name evidence="13 14" type="primary">LOC106073712</name>
</gene>
<dbReference type="OrthoDB" id="18996at2759"/>
<dbReference type="SMART" id="SM01125">
    <property type="entry name" value="DCP2"/>
    <property type="match status" value="1"/>
</dbReference>
<dbReference type="GO" id="GO:0030145">
    <property type="term" value="F:manganese ion binding"/>
    <property type="evidence" value="ECO:0007669"/>
    <property type="project" value="InterPro"/>
</dbReference>
<dbReference type="Gene3D" id="3.90.79.10">
    <property type="entry name" value="Nucleoside Triphosphate Pyrophosphohydrolase"/>
    <property type="match status" value="1"/>
</dbReference>
<comment type="catalytic activity">
    <reaction evidence="9">
        <text>a 5'-end (N(7)-methyl 5'-triphosphoguanosine)-ribonucleoside in mRNA + H2O = N(7)-methyl-GDP + a 5'-end phospho-ribonucleoside in mRNA + 2 H(+)</text>
        <dbReference type="Rhea" id="RHEA:67484"/>
        <dbReference type="Rhea" id="RHEA-COMP:15692"/>
        <dbReference type="Rhea" id="RHEA-COMP:17167"/>
        <dbReference type="ChEBI" id="CHEBI:15377"/>
        <dbReference type="ChEBI" id="CHEBI:15378"/>
        <dbReference type="ChEBI" id="CHEBI:63714"/>
        <dbReference type="ChEBI" id="CHEBI:138282"/>
        <dbReference type="ChEBI" id="CHEBI:156461"/>
        <dbReference type="EC" id="3.6.1.62"/>
    </reaction>
    <physiologicalReaction direction="left-to-right" evidence="9">
        <dbReference type="Rhea" id="RHEA:67485"/>
    </physiologicalReaction>
</comment>
<dbReference type="InterPro" id="IPR007722">
    <property type="entry name" value="DCP2_BoxA"/>
</dbReference>
<dbReference type="GO" id="GO:0000932">
    <property type="term" value="C:P-body"/>
    <property type="evidence" value="ECO:0007669"/>
    <property type="project" value="TreeGrafter"/>
</dbReference>
<dbReference type="Proteomes" id="UP001165740">
    <property type="component" value="Chromosome 1"/>
</dbReference>
<dbReference type="RefSeq" id="XP_055864573.1">
    <property type="nucleotide sequence ID" value="XM_056008598.1"/>
</dbReference>
<keyword evidence="12" id="KW-1185">Reference proteome</keyword>
<dbReference type="InterPro" id="IPR020084">
    <property type="entry name" value="NUDIX_hydrolase_CS"/>
</dbReference>
<evidence type="ECO:0000256" key="6">
    <source>
        <dbReference type="ARBA" id="ARBA00022801"/>
    </source>
</evidence>
<dbReference type="Pfam" id="PF00293">
    <property type="entry name" value="NUDIX"/>
    <property type="match status" value="1"/>
</dbReference>
<dbReference type="GO" id="GO:0000290">
    <property type="term" value="P:deadenylation-dependent decapping of nuclear-transcribed mRNA"/>
    <property type="evidence" value="ECO:0007669"/>
    <property type="project" value="InterPro"/>
</dbReference>
<dbReference type="GeneID" id="106073712"/>
<keyword evidence="4" id="KW-0963">Cytoplasm</keyword>
<dbReference type="Pfam" id="PF05026">
    <property type="entry name" value="DCP2"/>
    <property type="match status" value="1"/>
</dbReference>
<keyword evidence="6" id="KW-0378">Hydrolase</keyword>
<dbReference type="Gene3D" id="1.10.10.1050">
    <property type="entry name" value="Dcp2, box A domain"/>
    <property type="match status" value="1"/>
</dbReference>
<dbReference type="PROSITE" id="PS00893">
    <property type="entry name" value="NUDIX_BOX"/>
    <property type="match status" value="1"/>
</dbReference>
<evidence type="ECO:0000313" key="12">
    <source>
        <dbReference type="Proteomes" id="UP001165740"/>
    </source>
</evidence>
<protein>
    <recommendedName>
        <fullName evidence="10">mRNA-decapping enzyme 2</fullName>
    </recommendedName>
</protein>
<evidence type="ECO:0000256" key="5">
    <source>
        <dbReference type="ARBA" id="ARBA00022723"/>
    </source>
</evidence>
<organism evidence="12 13">
    <name type="scientific">Biomphalaria glabrata</name>
    <name type="common">Bloodfluke planorb</name>
    <name type="synonym">Freshwater snail</name>
    <dbReference type="NCBI Taxonomy" id="6526"/>
    <lineage>
        <taxon>Eukaryota</taxon>
        <taxon>Metazoa</taxon>
        <taxon>Spiralia</taxon>
        <taxon>Lophotrochozoa</taxon>
        <taxon>Mollusca</taxon>
        <taxon>Gastropoda</taxon>
        <taxon>Heterobranchia</taxon>
        <taxon>Euthyneura</taxon>
        <taxon>Panpulmonata</taxon>
        <taxon>Hygrophila</taxon>
        <taxon>Lymnaeoidea</taxon>
        <taxon>Planorbidae</taxon>
        <taxon>Biomphalaria</taxon>
    </lineage>
</organism>
<evidence type="ECO:0000256" key="4">
    <source>
        <dbReference type="ARBA" id="ARBA00022490"/>
    </source>
</evidence>
<dbReference type="PANTHER" id="PTHR23114:SF17">
    <property type="entry name" value="M7GPPPN-MRNA HYDROLASE"/>
    <property type="match status" value="1"/>
</dbReference>
<dbReference type="GO" id="GO:0140933">
    <property type="term" value="F:5'-(N(7)-methylguanosine 5'-triphospho)-[mRNA] hydrolase activity"/>
    <property type="evidence" value="ECO:0007669"/>
    <property type="project" value="UniProtKB-EC"/>
</dbReference>
<evidence type="ECO:0000256" key="7">
    <source>
        <dbReference type="ARBA" id="ARBA00022884"/>
    </source>
</evidence>
<feature type="domain" description="Nudix hydrolase" evidence="11">
    <location>
        <begin position="104"/>
        <end position="233"/>
    </location>
</feature>
<keyword evidence="7" id="KW-0694">RNA-binding</keyword>